<dbReference type="SUPFAM" id="SSF53756">
    <property type="entry name" value="UDP-Glycosyltransferase/glycogen phosphorylase"/>
    <property type="match status" value="1"/>
</dbReference>
<keyword evidence="3" id="KW-0808">Transferase</keyword>
<dbReference type="Proteomes" id="UP000235346">
    <property type="component" value="Unassembled WGS sequence"/>
</dbReference>
<dbReference type="EMBL" id="PNRE01000008">
    <property type="protein sequence ID" value="PMR71862.1"/>
    <property type="molecule type" value="Genomic_DNA"/>
</dbReference>
<organism evidence="3 4">
    <name type="scientific">Halomonas heilongjiangensis</name>
    <dbReference type="NCBI Taxonomy" id="1387883"/>
    <lineage>
        <taxon>Bacteria</taxon>
        <taxon>Pseudomonadati</taxon>
        <taxon>Pseudomonadota</taxon>
        <taxon>Gammaproteobacteria</taxon>
        <taxon>Oceanospirillales</taxon>
        <taxon>Halomonadaceae</taxon>
        <taxon>Halomonas</taxon>
    </lineage>
</organism>
<proteinExistence type="predicted"/>
<dbReference type="OrthoDB" id="9775208at2"/>
<dbReference type="AlphaFoldDB" id="A0A2N7TUJ5"/>
<evidence type="ECO:0000259" key="2">
    <source>
        <dbReference type="Pfam" id="PF13477"/>
    </source>
</evidence>
<accession>A0A2N7TUJ5</accession>
<dbReference type="InterPro" id="IPR001296">
    <property type="entry name" value="Glyco_trans_1"/>
</dbReference>
<dbReference type="Gene3D" id="3.40.50.2000">
    <property type="entry name" value="Glycogen Phosphorylase B"/>
    <property type="match status" value="2"/>
</dbReference>
<name>A0A2N7TUJ5_9GAMM</name>
<dbReference type="RefSeq" id="WP_102626073.1">
    <property type="nucleotide sequence ID" value="NZ_PDOH01000050.1"/>
</dbReference>
<dbReference type="CDD" id="cd03808">
    <property type="entry name" value="GT4_CapM-like"/>
    <property type="match status" value="1"/>
</dbReference>
<gene>
    <name evidence="3" type="ORF">C1H66_01065</name>
</gene>
<dbReference type="PANTHER" id="PTHR12526">
    <property type="entry name" value="GLYCOSYLTRANSFERASE"/>
    <property type="match status" value="1"/>
</dbReference>
<dbReference type="GO" id="GO:1901135">
    <property type="term" value="P:carbohydrate derivative metabolic process"/>
    <property type="evidence" value="ECO:0007669"/>
    <property type="project" value="UniProtKB-ARBA"/>
</dbReference>
<evidence type="ECO:0000313" key="4">
    <source>
        <dbReference type="Proteomes" id="UP000235346"/>
    </source>
</evidence>
<comment type="caution">
    <text evidence="3">The sequence shown here is derived from an EMBL/GenBank/DDBJ whole genome shotgun (WGS) entry which is preliminary data.</text>
</comment>
<reference evidence="3 4" key="1">
    <citation type="submission" date="2018-01" db="EMBL/GenBank/DDBJ databases">
        <title>Halomonas endophytica sp. nov., isolated from storage liquid in the stems of Populus euphratica.</title>
        <authorList>
            <person name="Chen C."/>
        </authorList>
    </citation>
    <scope>NUCLEOTIDE SEQUENCE [LARGE SCALE GENOMIC DNA]</scope>
    <source>
        <strain evidence="3 4">DSM 26881</strain>
    </source>
</reference>
<keyword evidence="4" id="KW-1185">Reference proteome</keyword>
<dbReference type="Pfam" id="PF00534">
    <property type="entry name" value="Glycos_transf_1"/>
    <property type="match status" value="1"/>
</dbReference>
<protein>
    <submittedName>
        <fullName evidence="3">Glycosyltransferase family 1 protein</fullName>
    </submittedName>
</protein>
<feature type="domain" description="Glycosyltransferase subfamily 4-like N-terminal" evidence="2">
    <location>
        <begin position="14"/>
        <end position="147"/>
    </location>
</feature>
<evidence type="ECO:0000313" key="3">
    <source>
        <dbReference type="EMBL" id="PMR71862.1"/>
    </source>
</evidence>
<dbReference type="Pfam" id="PF13477">
    <property type="entry name" value="Glyco_trans_4_2"/>
    <property type="match status" value="1"/>
</dbReference>
<evidence type="ECO:0000259" key="1">
    <source>
        <dbReference type="Pfam" id="PF00534"/>
    </source>
</evidence>
<dbReference type="PANTHER" id="PTHR12526:SF638">
    <property type="entry name" value="SPORE COAT PROTEIN SA"/>
    <property type="match status" value="1"/>
</dbReference>
<dbReference type="InterPro" id="IPR028098">
    <property type="entry name" value="Glyco_trans_4-like_N"/>
</dbReference>
<sequence>MSYRDDPSDEIDVLFIAANTRSLAVNRGSLVRALQDRGLSVGALVPDDDFLQDVHELGITTWRYHLERHSMGLRGELSRFLHLRKLIREIAPRAVFAYAVKPIILGIPAARLAGVRETYCLATGLGYLYGTHDRRTRIIRALVTYCYALAGGLSKAFFFQNPDDRAELQQNLLFRHLARSVVVNGSGVDLDDYPYAEAPTEPITFLFMGRFLKEKGIDDFVEAARRLSRRYPAAEFVALGDADGALVNSISTAQIEAWHEEGIVRLPGKVRDVHRYLKSASVMVLPSYYREGIPRSLLEALSTGRPVITCDSPGCRETVQEGVNGWLVPPRDAESIAARMETFLNDPGLVREMGHNGRKMAEQKFSIHLVNQQMLCEMSIAHALEPLQSST</sequence>
<dbReference type="GO" id="GO:0016757">
    <property type="term" value="F:glycosyltransferase activity"/>
    <property type="evidence" value="ECO:0007669"/>
    <property type="project" value="InterPro"/>
</dbReference>
<feature type="domain" description="Glycosyl transferase family 1" evidence="1">
    <location>
        <begin position="198"/>
        <end position="360"/>
    </location>
</feature>